<keyword evidence="5" id="KW-1185">Reference proteome</keyword>
<evidence type="ECO:0000256" key="2">
    <source>
        <dbReference type="ARBA" id="ARBA00023235"/>
    </source>
</evidence>
<dbReference type="PANTHER" id="PTHR13774:SF17">
    <property type="entry name" value="PHENAZINE BIOSYNTHESIS-LIKE DOMAIN-CONTAINING PROTEIN"/>
    <property type="match status" value="1"/>
</dbReference>
<dbReference type="Gene3D" id="3.10.310.10">
    <property type="entry name" value="Diaminopimelate Epimerase, Chain A, domain 1"/>
    <property type="match status" value="2"/>
</dbReference>
<sequence>MASLQIFTVDAFSHDQRAFTGNPAAVCLIPANLKLDTAVLQNIATEMNLADTAFVQCVLPSEIKVEHNGRTEYQKLSLFNLRWFTPTTEVRLCGHATLAAAHVLFNDFNNPFPELRFQTLSGTIRASRDPQPSADRVALLLPRDMPRPLRGHHQDRGDDSDEDGSKEGTEGYFPPGDRPPAYDSDHPSSGLRPAVSRRSSQRPLTPERRSKLQQIIDLVLQSTRQNSPTGSPHTVAVRSVHYSAARGHLIVHLRGGPEALQRLTPLFPPVVLNLGHECKLTMMAFTTVATTRSEKPVGADTELAVGGADCAVRVFCPWVGVYEDTVTGSAYSTLAPYWSHVLGKPELVFIQGGKRFGKVFTLLNPEFDDLVQISGSAVTVLSGRFQL</sequence>
<feature type="compositionally biased region" description="Basic and acidic residues" evidence="3">
    <location>
        <begin position="144"/>
        <end position="169"/>
    </location>
</feature>
<dbReference type="GO" id="GO:0016853">
    <property type="term" value="F:isomerase activity"/>
    <property type="evidence" value="ECO:0007669"/>
    <property type="project" value="UniProtKB-KW"/>
</dbReference>
<accession>A0A9W8DLN4</accession>
<dbReference type="PANTHER" id="PTHR13774">
    <property type="entry name" value="PHENAZINE BIOSYNTHESIS PROTEIN"/>
    <property type="match status" value="1"/>
</dbReference>
<name>A0A9W8DLN4_9FUNG</name>
<evidence type="ECO:0000313" key="5">
    <source>
        <dbReference type="Proteomes" id="UP001150569"/>
    </source>
</evidence>
<evidence type="ECO:0000256" key="3">
    <source>
        <dbReference type="SAM" id="MobiDB-lite"/>
    </source>
</evidence>
<reference evidence="4" key="1">
    <citation type="submission" date="2022-07" db="EMBL/GenBank/DDBJ databases">
        <title>Phylogenomic reconstructions and comparative analyses of Kickxellomycotina fungi.</title>
        <authorList>
            <person name="Reynolds N.K."/>
            <person name="Stajich J.E."/>
            <person name="Barry K."/>
            <person name="Grigoriev I.V."/>
            <person name="Crous P."/>
            <person name="Smith M.E."/>
        </authorList>
    </citation>
    <scope>NUCLEOTIDE SEQUENCE</scope>
    <source>
        <strain evidence="4">RSA 861</strain>
    </source>
</reference>
<dbReference type="InterPro" id="IPR003719">
    <property type="entry name" value="Phenazine_PhzF-like"/>
</dbReference>
<gene>
    <name evidence="4" type="ORF">IWQ60_011324</name>
</gene>
<feature type="region of interest" description="Disordered" evidence="3">
    <location>
        <begin position="141"/>
        <end position="210"/>
    </location>
</feature>
<protein>
    <submittedName>
        <fullName evidence="4">Uncharacterized protein</fullName>
    </submittedName>
</protein>
<dbReference type="SUPFAM" id="SSF54506">
    <property type="entry name" value="Diaminopimelate epimerase-like"/>
    <property type="match status" value="2"/>
</dbReference>
<keyword evidence="2" id="KW-0413">Isomerase</keyword>
<proteinExistence type="inferred from homology"/>
<organism evidence="4 5">
    <name type="scientific">Tieghemiomyces parasiticus</name>
    <dbReference type="NCBI Taxonomy" id="78921"/>
    <lineage>
        <taxon>Eukaryota</taxon>
        <taxon>Fungi</taxon>
        <taxon>Fungi incertae sedis</taxon>
        <taxon>Zoopagomycota</taxon>
        <taxon>Kickxellomycotina</taxon>
        <taxon>Dimargaritomycetes</taxon>
        <taxon>Dimargaritales</taxon>
        <taxon>Dimargaritaceae</taxon>
        <taxon>Tieghemiomyces</taxon>
    </lineage>
</organism>
<comment type="caution">
    <text evidence="4">The sequence shown here is derived from an EMBL/GenBank/DDBJ whole genome shotgun (WGS) entry which is preliminary data.</text>
</comment>
<dbReference type="EMBL" id="JANBPT010001253">
    <property type="protein sequence ID" value="KAJ1909158.1"/>
    <property type="molecule type" value="Genomic_DNA"/>
</dbReference>
<dbReference type="GO" id="GO:0005737">
    <property type="term" value="C:cytoplasm"/>
    <property type="evidence" value="ECO:0007669"/>
    <property type="project" value="TreeGrafter"/>
</dbReference>
<evidence type="ECO:0000313" key="4">
    <source>
        <dbReference type="EMBL" id="KAJ1909158.1"/>
    </source>
</evidence>
<dbReference type="Pfam" id="PF02567">
    <property type="entry name" value="PhzC-PhzF"/>
    <property type="match status" value="2"/>
</dbReference>
<dbReference type="Proteomes" id="UP001150569">
    <property type="component" value="Unassembled WGS sequence"/>
</dbReference>
<dbReference type="AlphaFoldDB" id="A0A9W8DLN4"/>
<comment type="similarity">
    <text evidence="1">Belongs to the PhzF family.</text>
</comment>
<dbReference type="OrthoDB" id="75169at2759"/>
<evidence type="ECO:0000256" key="1">
    <source>
        <dbReference type="ARBA" id="ARBA00008270"/>
    </source>
</evidence>